<proteinExistence type="predicted"/>
<evidence type="ECO:0000256" key="1">
    <source>
        <dbReference type="SAM" id="MobiDB-lite"/>
    </source>
</evidence>
<organism evidence="2 3">
    <name type="scientific">Hyphodiscus hymeniophilus</name>
    <dbReference type="NCBI Taxonomy" id="353542"/>
    <lineage>
        <taxon>Eukaryota</taxon>
        <taxon>Fungi</taxon>
        <taxon>Dikarya</taxon>
        <taxon>Ascomycota</taxon>
        <taxon>Pezizomycotina</taxon>
        <taxon>Leotiomycetes</taxon>
        <taxon>Helotiales</taxon>
        <taxon>Hyphodiscaceae</taxon>
        <taxon>Hyphodiscus</taxon>
    </lineage>
</organism>
<feature type="compositionally biased region" description="Low complexity" evidence="1">
    <location>
        <begin position="49"/>
        <end position="71"/>
    </location>
</feature>
<feature type="region of interest" description="Disordered" evidence="1">
    <location>
        <begin position="136"/>
        <end position="162"/>
    </location>
</feature>
<evidence type="ECO:0000313" key="2">
    <source>
        <dbReference type="EMBL" id="KAG0647235.1"/>
    </source>
</evidence>
<accession>A0A9P7AVD3</accession>
<dbReference type="AlphaFoldDB" id="A0A9P7AVD3"/>
<dbReference type="OrthoDB" id="2687876at2759"/>
<feature type="region of interest" description="Disordered" evidence="1">
    <location>
        <begin position="1"/>
        <end position="22"/>
    </location>
</feature>
<feature type="non-terminal residue" evidence="2">
    <location>
        <position position="1"/>
    </location>
</feature>
<sequence length="370" mass="41944">LRGKMPHYKSELNVGLPDQDTEYANRRTSFPDLLDFPQSFRTMTRRIRSAISPSSGPSSTNGPTTRSRPPRITASNNGQRDAGEMWKTEGYFEEVAWAHYEKEHKWLFRDGKIEGDLVQLSDDADEEWDDIEEEHVDDANPQVTEAPESKVPAPTTRFPLQKPDHLWNTDNLSKCGTEAKRQSSVNLETSAFRQAARQIPQGTGLVLTDRERMILCFLPDNELCRPTAMRTMTQWDRQFNEVLSVDSNNLRHGGEGSTSSIGALGVGGGASQSSDTHSIHIRIGVSTNKDCGQFGPYLYLLRCERVCYECLTTVDDYLPLKLARAMQKVAVKKKDFNKYNPNCSLPTLKRIRLLCYHVWSILIISFLLRK</sequence>
<gene>
    <name evidence="2" type="ORF">D0Z07_7209</name>
</gene>
<name>A0A9P7AVD3_9HELO</name>
<comment type="caution">
    <text evidence="2">The sequence shown here is derived from an EMBL/GenBank/DDBJ whole genome shotgun (WGS) entry which is preliminary data.</text>
</comment>
<dbReference type="EMBL" id="VNKQ01000013">
    <property type="protein sequence ID" value="KAG0647235.1"/>
    <property type="molecule type" value="Genomic_DNA"/>
</dbReference>
<dbReference type="Proteomes" id="UP000785200">
    <property type="component" value="Unassembled WGS sequence"/>
</dbReference>
<reference evidence="2" key="1">
    <citation type="submission" date="2019-07" db="EMBL/GenBank/DDBJ databases">
        <title>Hyphodiscus hymeniophilus genome sequencing and assembly.</title>
        <authorList>
            <person name="Kramer G."/>
            <person name="Nodwell J."/>
        </authorList>
    </citation>
    <scope>NUCLEOTIDE SEQUENCE</scope>
    <source>
        <strain evidence="2">ATCC 34498</strain>
    </source>
</reference>
<protein>
    <submittedName>
        <fullName evidence="2">Uncharacterized protein</fullName>
    </submittedName>
</protein>
<evidence type="ECO:0000313" key="3">
    <source>
        <dbReference type="Proteomes" id="UP000785200"/>
    </source>
</evidence>
<keyword evidence="3" id="KW-1185">Reference proteome</keyword>
<feature type="region of interest" description="Disordered" evidence="1">
    <location>
        <begin position="45"/>
        <end position="82"/>
    </location>
</feature>